<reference evidence="4" key="1">
    <citation type="submission" date="2017-08" db="EMBL/GenBank/DDBJ databases">
        <title>A dynamic microbial community with high functional redundancy inhabits the cold, oxic subseafloor aquifer.</title>
        <authorList>
            <person name="Tully B.J."/>
            <person name="Wheat C.G."/>
            <person name="Glazer B.T."/>
            <person name="Huber J.A."/>
        </authorList>
    </citation>
    <scope>NUCLEOTIDE SEQUENCE [LARGE SCALE GENOMIC DNA]</scope>
</reference>
<proteinExistence type="predicted"/>
<dbReference type="EMBL" id="NVUU01000069">
    <property type="protein sequence ID" value="PCI93190.1"/>
    <property type="molecule type" value="Genomic_DNA"/>
</dbReference>
<evidence type="ECO:0000259" key="1">
    <source>
        <dbReference type="Pfam" id="PF13588"/>
    </source>
</evidence>
<dbReference type="Pfam" id="PF13588">
    <property type="entry name" value="HSDR_N_2"/>
    <property type="match status" value="1"/>
</dbReference>
<sequence>MIKSQSDSLIYDQIRGYFVKKSPEEIVRQNILSNMIKRLGYPKALLCVEKSLKDLSADNIKRSQIPSRRVDILCYLKKELKPLLIIECKAEVLSDKTISQVIGYNKYVGAPFIAIANMDTILTGFYDEERKNYRFIKSLPSYEDLSRHALVR</sequence>
<evidence type="ECO:0000313" key="2">
    <source>
        <dbReference type="EMBL" id="PCI92870.1"/>
    </source>
</evidence>
<feature type="domain" description="Type I restriction enzyme R protein N-terminal" evidence="1">
    <location>
        <begin position="23"/>
        <end position="140"/>
    </location>
</feature>
<comment type="caution">
    <text evidence="2">The sequence shown here is derived from an EMBL/GenBank/DDBJ whole genome shotgun (WGS) entry which is preliminary data.</text>
</comment>
<gene>
    <name evidence="3" type="ORF">COB11_05770</name>
    <name evidence="2" type="ORF">COB11_06385</name>
</gene>
<name>A0A2A4YE31_UNCAE</name>
<dbReference type="AlphaFoldDB" id="A0A2A4YE31"/>
<dbReference type="Proteomes" id="UP000217838">
    <property type="component" value="Unassembled WGS sequence"/>
</dbReference>
<dbReference type="InterPro" id="IPR029464">
    <property type="entry name" value="HSDR_N"/>
</dbReference>
<organism evidence="2 4">
    <name type="scientific">Aerophobetes bacterium</name>
    <dbReference type="NCBI Taxonomy" id="2030807"/>
    <lineage>
        <taxon>Bacteria</taxon>
        <taxon>Candidatus Aerophobota</taxon>
    </lineage>
</organism>
<dbReference type="Gene3D" id="3.40.1350.10">
    <property type="match status" value="1"/>
</dbReference>
<dbReference type="EMBL" id="NVUU01000081">
    <property type="protein sequence ID" value="PCI92870.1"/>
    <property type="molecule type" value="Genomic_DNA"/>
</dbReference>
<reference evidence="2" key="2">
    <citation type="journal article" date="2018" name="ISME J.">
        <title>A dynamic microbial community with high functional redundancy inhabits the cold, oxic subseafloor aquifer.</title>
        <authorList>
            <person name="Tully B.J."/>
            <person name="Wheat C.G."/>
            <person name="Glazer B.T."/>
            <person name="Huber J.A."/>
        </authorList>
    </citation>
    <scope>NUCLEOTIDE SEQUENCE</scope>
    <source>
        <strain evidence="2">NORP81</strain>
    </source>
</reference>
<evidence type="ECO:0000313" key="3">
    <source>
        <dbReference type="EMBL" id="PCI93190.1"/>
    </source>
</evidence>
<dbReference type="GO" id="GO:0003676">
    <property type="term" value="F:nucleic acid binding"/>
    <property type="evidence" value="ECO:0007669"/>
    <property type="project" value="InterPro"/>
</dbReference>
<accession>A0A2A4YE31</accession>
<protein>
    <recommendedName>
        <fullName evidence="1">Type I restriction enzyme R protein N-terminal domain-containing protein</fullName>
    </recommendedName>
</protein>
<evidence type="ECO:0000313" key="4">
    <source>
        <dbReference type="Proteomes" id="UP000217838"/>
    </source>
</evidence>
<dbReference type="InterPro" id="IPR011856">
    <property type="entry name" value="tRNA_endonuc-like_dom_sf"/>
</dbReference>